<feature type="binding site" evidence="8">
    <location>
        <position position="6"/>
    </location>
    <ligand>
        <name>Mg(2+)</name>
        <dbReference type="ChEBI" id="CHEBI:18420"/>
    </ligand>
</feature>
<evidence type="ECO:0000259" key="9">
    <source>
        <dbReference type="Pfam" id="PF01850"/>
    </source>
</evidence>
<evidence type="ECO:0000256" key="3">
    <source>
        <dbReference type="ARBA" id="ARBA00022722"/>
    </source>
</evidence>
<evidence type="ECO:0000313" key="10">
    <source>
        <dbReference type="EMBL" id="SEB90581.1"/>
    </source>
</evidence>
<dbReference type="EC" id="3.1.-.-" evidence="8"/>
<comment type="function">
    <text evidence="8">Toxic component of a toxin-antitoxin (TA) system. An RNase.</text>
</comment>
<dbReference type="GO" id="GO:0016787">
    <property type="term" value="F:hydrolase activity"/>
    <property type="evidence" value="ECO:0007669"/>
    <property type="project" value="UniProtKB-KW"/>
</dbReference>
<comment type="similarity">
    <text evidence="7 8">Belongs to the PINc/VapC protein family.</text>
</comment>
<name>A0A1H4N5M3_9MICO</name>
<dbReference type="PANTHER" id="PTHR33653">
    <property type="entry name" value="RIBONUCLEASE VAPC2"/>
    <property type="match status" value="1"/>
</dbReference>
<keyword evidence="11" id="KW-1185">Reference proteome</keyword>
<keyword evidence="2 8" id="KW-1277">Toxin-antitoxin system</keyword>
<proteinExistence type="inferred from homology"/>
<dbReference type="SUPFAM" id="SSF88723">
    <property type="entry name" value="PIN domain-like"/>
    <property type="match status" value="1"/>
</dbReference>
<dbReference type="RefSeq" id="WP_091183627.1">
    <property type="nucleotide sequence ID" value="NZ_FNRY01000001.1"/>
</dbReference>
<dbReference type="CDD" id="cd18741">
    <property type="entry name" value="PIN_VapC4-5_FitB-like"/>
    <property type="match status" value="1"/>
</dbReference>
<dbReference type="GO" id="GO:0000287">
    <property type="term" value="F:magnesium ion binding"/>
    <property type="evidence" value="ECO:0007669"/>
    <property type="project" value="UniProtKB-UniRule"/>
</dbReference>
<dbReference type="InterPro" id="IPR022907">
    <property type="entry name" value="VapC_family"/>
</dbReference>
<dbReference type="OrthoDB" id="532510at2"/>
<keyword evidence="6 8" id="KW-0460">Magnesium</keyword>
<evidence type="ECO:0000256" key="8">
    <source>
        <dbReference type="HAMAP-Rule" id="MF_00265"/>
    </source>
</evidence>
<organism evidence="10 11">
    <name type="scientific">Paramicrobacterium humi</name>
    <dbReference type="NCBI Taxonomy" id="640635"/>
    <lineage>
        <taxon>Bacteria</taxon>
        <taxon>Bacillati</taxon>
        <taxon>Actinomycetota</taxon>
        <taxon>Actinomycetes</taxon>
        <taxon>Micrococcales</taxon>
        <taxon>Microbacteriaceae</taxon>
        <taxon>Paramicrobacterium</taxon>
    </lineage>
</organism>
<dbReference type="Pfam" id="PF01850">
    <property type="entry name" value="PIN"/>
    <property type="match status" value="1"/>
</dbReference>
<evidence type="ECO:0000256" key="2">
    <source>
        <dbReference type="ARBA" id="ARBA00022649"/>
    </source>
</evidence>
<sequence length="125" mass="13725">MMTVVDTSVLIDVLRSNAQAQDVLSTAFSQGTLYASEVTRVEILAGMRSHEEHRTRLLLGVMTWIPVDKEISEVAGELGRKWLPGNQGIDSPDLIIAATTRVTGGTLLTRNIKHFPMFEGLTAPY</sequence>
<feature type="domain" description="PIN" evidence="9">
    <location>
        <begin position="4"/>
        <end position="111"/>
    </location>
</feature>
<evidence type="ECO:0000256" key="4">
    <source>
        <dbReference type="ARBA" id="ARBA00022723"/>
    </source>
</evidence>
<evidence type="ECO:0000256" key="7">
    <source>
        <dbReference type="ARBA" id="ARBA00038093"/>
    </source>
</evidence>
<keyword evidence="8" id="KW-0800">Toxin</keyword>
<accession>A0A1H4N5M3</accession>
<dbReference type="STRING" id="640635.SAMN04489806_2091"/>
<evidence type="ECO:0000313" key="11">
    <source>
        <dbReference type="Proteomes" id="UP000199183"/>
    </source>
</evidence>
<protein>
    <recommendedName>
        <fullName evidence="8">Ribonuclease VapC</fullName>
        <shortName evidence="8">RNase VapC</shortName>
        <ecNumber evidence="8">3.1.-.-</ecNumber>
    </recommendedName>
    <alternativeName>
        <fullName evidence="8">Toxin VapC</fullName>
    </alternativeName>
</protein>
<keyword evidence="5 8" id="KW-0378">Hydrolase</keyword>
<evidence type="ECO:0000256" key="5">
    <source>
        <dbReference type="ARBA" id="ARBA00022801"/>
    </source>
</evidence>
<dbReference type="Gene3D" id="3.40.50.1010">
    <property type="entry name" value="5'-nuclease"/>
    <property type="match status" value="1"/>
</dbReference>
<evidence type="ECO:0000256" key="1">
    <source>
        <dbReference type="ARBA" id="ARBA00001946"/>
    </source>
</evidence>
<evidence type="ECO:0000256" key="6">
    <source>
        <dbReference type="ARBA" id="ARBA00022842"/>
    </source>
</evidence>
<dbReference type="GO" id="GO:0004540">
    <property type="term" value="F:RNA nuclease activity"/>
    <property type="evidence" value="ECO:0007669"/>
    <property type="project" value="InterPro"/>
</dbReference>
<dbReference type="InterPro" id="IPR002716">
    <property type="entry name" value="PIN_dom"/>
</dbReference>
<dbReference type="InterPro" id="IPR050556">
    <property type="entry name" value="Type_II_TA_system_RNase"/>
</dbReference>
<keyword evidence="4 8" id="KW-0479">Metal-binding</keyword>
<dbReference type="AlphaFoldDB" id="A0A1H4N5M3"/>
<keyword evidence="3 8" id="KW-0540">Nuclease</keyword>
<dbReference type="Proteomes" id="UP000199183">
    <property type="component" value="Unassembled WGS sequence"/>
</dbReference>
<dbReference type="HAMAP" id="MF_00265">
    <property type="entry name" value="VapC_Nob1"/>
    <property type="match status" value="1"/>
</dbReference>
<reference evidence="10 11" key="1">
    <citation type="submission" date="2016-10" db="EMBL/GenBank/DDBJ databases">
        <authorList>
            <person name="de Groot N.N."/>
        </authorList>
    </citation>
    <scope>NUCLEOTIDE SEQUENCE [LARGE SCALE GENOMIC DNA]</scope>
    <source>
        <strain evidence="10 11">DSM 21799</strain>
    </source>
</reference>
<gene>
    <name evidence="8" type="primary">vapC</name>
    <name evidence="10" type="ORF">SAMN04489806_2091</name>
</gene>
<dbReference type="PANTHER" id="PTHR33653:SF1">
    <property type="entry name" value="RIBONUCLEASE VAPC2"/>
    <property type="match status" value="1"/>
</dbReference>
<dbReference type="EMBL" id="FNRY01000001">
    <property type="protein sequence ID" value="SEB90581.1"/>
    <property type="molecule type" value="Genomic_DNA"/>
</dbReference>
<comment type="cofactor">
    <cofactor evidence="1 8">
        <name>Mg(2+)</name>
        <dbReference type="ChEBI" id="CHEBI:18420"/>
    </cofactor>
</comment>
<feature type="binding site" evidence="8">
    <location>
        <position position="93"/>
    </location>
    <ligand>
        <name>Mg(2+)</name>
        <dbReference type="ChEBI" id="CHEBI:18420"/>
    </ligand>
</feature>
<dbReference type="InterPro" id="IPR029060">
    <property type="entry name" value="PIN-like_dom_sf"/>
</dbReference>
<dbReference type="GO" id="GO:0090729">
    <property type="term" value="F:toxin activity"/>
    <property type="evidence" value="ECO:0007669"/>
    <property type="project" value="UniProtKB-KW"/>
</dbReference>